<dbReference type="AlphaFoldDB" id="A0A1A7YDQ5"/>
<name>A0A1A7YDQ5_9TELE</name>
<protein>
    <submittedName>
        <fullName evidence="1">Integrin, beta-like 1</fullName>
    </submittedName>
</protein>
<proteinExistence type="predicted"/>
<feature type="non-terminal residue" evidence="1">
    <location>
        <position position="1"/>
    </location>
</feature>
<keyword evidence="1" id="KW-0401">Integrin</keyword>
<dbReference type="GO" id="GO:0007229">
    <property type="term" value="P:integrin-mediated signaling pathway"/>
    <property type="evidence" value="ECO:0007669"/>
    <property type="project" value="UniProtKB-KW"/>
</dbReference>
<accession>A0A1A7YDQ5</accession>
<sequence length="65" mass="7688">ALSGPLHSTQTHFRHTLYYRHTHYSMTHIDSHLERVMLLRFNTHTHTFSSIYLGEDHTLTSIHVC</sequence>
<organism evidence="1">
    <name type="scientific">Iconisemion striatum</name>
    <dbReference type="NCBI Taxonomy" id="60296"/>
    <lineage>
        <taxon>Eukaryota</taxon>
        <taxon>Metazoa</taxon>
        <taxon>Chordata</taxon>
        <taxon>Craniata</taxon>
        <taxon>Vertebrata</taxon>
        <taxon>Euteleostomi</taxon>
        <taxon>Actinopterygii</taxon>
        <taxon>Neopterygii</taxon>
        <taxon>Teleostei</taxon>
        <taxon>Neoteleostei</taxon>
        <taxon>Acanthomorphata</taxon>
        <taxon>Ovalentaria</taxon>
        <taxon>Atherinomorphae</taxon>
        <taxon>Cyprinodontiformes</taxon>
        <taxon>Nothobranchiidae</taxon>
        <taxon>Iconisemion</taxon>
    </lineage>
</organism>
<evidence type="ECO:0000313" key="1">
    <source>
        <dbReference type="EMBL" id="SBP28388.1"/>
    </source>
</evidence>
<reference evidence="1" key="2">
    <citation type="submission" date="2016-06" db="EMBL/GenBank/DDBJ databases">
        <title>The genome of a short-lived fish provides insights into sex chromosome evolution and the genetic control of aging.</title>
        <authorList>
            <person name="Reichwald K."/>
            <person name="Felder M."/>
            <person name="Petzold A."/>
            <person name="Koch P."/>
            <person name="Groth M."/>
            <person name="Platzer M."/>
        </authorList>
    </citation>
    <scope>NUCLEOTIDE SEQUENCE</scope>
    <source>
        <tissue evidence="1">Brain</tissue>
    </source>
</reference>
<dbReference type="EMBL" id="HADX01006156">
    <property type="protein sequence ID" value="SBP28388.1"/>
    <property type="molecule type" value="Transcribed_RNA"/>
</dbReference>
<gene>
    <name evidence="1" type="primary">ITGBL1</name>
</gene>
<reference evidence="1" key="1">
    <citation type="submission" date="2016-05" db="EMBL/GenBank/DDBJ databases">
        <authorList>
            <person name="Lavstsen T."/>
            <person name="Jespersen J.S."/>
        </authorList>
    </citation>
    <scope>NUCLEOTIDE SEQUENCE</scope>
    <source>
        <tissue evidence="1">Brain</tissue>
    </source>
</reference>